<evidence type="ECO:0000256" key="13">
    <source>
        <dbReference type="ARBA" id="ARBA00063085"/>
    </source>
</evidence>
<evidence type="ECO:0000256" key="9">
    <source>
        <dbReference type="ARBA" id="ARBA00022843"/>
    </source>
</evidence>
<feature type="compositionally biased region" description="Basic and acidic residues" evidence="15">
    <location>
        <begin position="179"/>
        <end position="208"/>
    </location>
</feature>
<sequence>MKPRPARFVDNKLKQRVVQYLTSNRCGKYVDTGVLASDLQRMYSIDYGRRKRNAFRIQVEKVFSIISSEKELKDLPELEDEHLAKRARHGEEDNEYNESYSDDDSNMEDYPDPQSANQMNSSLLSLYRKGNPDSVSSTPDMERRETTISTPRITSKTGSIPLKTPARGSEGGWFIDKTPGGKKDSFFSDLSDEKSNDKKPISEIENSKDSSLLESNKKRKGRLNSKRGKRKKEDLQEVDGEIEAVLQKKAKARGLELQISKVKFEDVGGNDTTLKEVCKMLIHMRHPEVYHHLGVIPPRGVLLHGPPGCGKTLLAHAIAGELDLPILKVAATEVVSGVSGESEQKLRELFEQAVSNAPCILFIDEIDAITPKREVASKDMERRIVAQLLTCMDDLNDMAATARVLVIGATNRPDSLDPALRRAGRFDREICLGIPDEASRERILQTLCRKVRLPETFHFRHLAHLTPGFVGADLMALCREAAMCAVNRVLMKLQEQQQKNPEIEGLPSEGGQEERIGTEPTSKTQDELQRLLGLLRNQDPLSEEQLQGLCLELNDFIVALSSVQPSAKREGFVTVPNVTWADIGALEDIREELTMAILAPVRNPDQFKALGLETPAGVLLAGPPGCGKTLLAKYVGESERAVRQVFQRAKNSAPCVIFFDEVDALCPRRSVRETGASVRVVNQLLTEMDGLETRQQVFIMAATNRPDIIDPAILRPGRLDKTLFVGLPPPADRLAILKTITKNGTKPPLDADVNLEAVAGDLRCDCYTGADLSALVREASICALKQEMARQKSGSEKGELKISQKHFEEAFKKVKSSVSKEDQAMYEALQWSLSR</sequence>
<dbReference type="Pfam" id="PF00004">
    <property type="entry name" value="AAA"/>
    <property type="match status" value="2"/>
</dbReference>
<dbReference type="PROSITE" id="PS00674">
    <property type="entry name" value="AAA"/>
    <property type="match status" value="2"/>
</dbReference>
<dbReference type="FunFam" id="3.40.50.300:FF:000600">
    <property type="entry name" value="Nuclear valosin-containing protein-like"/>
    <property type="match status" value="1"/>
</dbReference>
<protein>
    <recommendedName>
        <fullName evidence="14">Nuclear valosin-containing protein-like</fullName>
    </recommendedName>
</protein>
<keyword evidence="4" id="KW-0690">Ribosome biogenesis</keyword>
<dbReference type="RefSeq" id="XP_022435012.1">
    <property type="nucleotide sequence ID" value="XM_022579304.1"/>
</dbReference>
<evidence type="ECO:0000256" key="15">
    <source>
        <dbReference type="SAM" id="MobiDB-lite"/>
    </source>
</evidence>
<feature type="region of interest" description="Disordered" evidence="15">
    <location>
        <begin position="85"/>
        <end position="235"/>
    </location>
</feature>
<keyword evidence="11" id="KW-0539">Nucleus</keyword>
<dbReference type="FunFam" id="1.10.8.60:FF:000063">
    <property type="entry name" value="Nuclear valosin-containing protein-like"/>
    <property type="match status" value="1"/>
</dbReference>
<comment type="subunit">
    <text evidence="13">Interacts with NCL/nucleolin. Isoform 1 and isoform 2 interact with TERT and isoform 1 exhibits a higher binding affinity for TERT compared to isoform 2. Isoform 1 interacts with MTREX in an ATP-dependent manner; the interaction is required to associate NVL with nuclear RNA exosome. Isoform 1 interacts with RPL5 in an ATP-dependent manner. Interacts with WDR74 (through WDR repeats); the interaction is independent of RNA or pre-60S ribosome particles.</text>
</comment>
<keyword evidence="7" id="KW-0547">Nucleotide-binding</keyword>
<dbReference type="SUPFAM" id="SSF52540">
    <property type="entry name" value="P-loop containing nucleoside triphosphate hydrolases"/>
    <property type="match status" value="2"/>
</dbReference>
<feature type="compositionally biased region" description="Basic residues" evidence="15">
    <location>
        <begin position="217"/>
        <end position="230"/>
    </location>
</feature>
<dbReference type="PANTHER" id="PTHR23077:SF171">
    <property type="entry name" value="NUCLEAR VALOSIN-CONTAINING PROTEIN-LIKE"/>
    <property type="match status" value="1"/>
</dbReference>
<keyword evidence="10" id="KW-0007">Acetylation</keyword>
<evidence type="ECO:0000256" key="3">
    <source>
        <dbReference type="ARBA" id="ARBA00022499"/>
    </source>
</evidence>
<dbReference type="SMART" id="SM00382">
    <property type="entry name" value="AAA"/>
    <property type="match status" value="2"/>
</dbReference>
<evidence type="ECO:0000256" key="6">
    <source>
        <dbReference type="ARBA" id="ARBA00022737"/>
    </source>
</evidence>
<evidence type="ECO:0000256" key="8">
    <source>
        <dbReference type="ARBA" id="ARBA00022840"/>
    </source>
</evidence>
<gene>
    <name evidence="18" type="primary">NVL</name>
</gene>
<dbReference type="InterPro" id="IPR027417">
    <property type="entry name" value="P-loop_NTPase"/>
</dbReference>
<feature type="compositionally biased region" description="Acidic residues" evidence="15">
    <location>
        <begin position="92"/>
        <end position="111"/>
    </location>
</feature>
<dbReference type="FunFam" id="1.10.8.60:FF:000172">
    <property type="entry name" value="Nuclear valosin-containing protein-like"/>
    <property type="match status" value="1"/>
</dbReference>
<dbReference type="GO" id="GO:0016887">
    <property type="term" value="F:ATP hydrolysis activity"/>
    <property type="evidence" value="ECO:0007669"/>
    <property type="project" value="InterPro"/>
</dbReference>
<dbReference type="InterPro" id="IPR041569">
    <property type="entry name" value="AAA_lid_3"/>
</dbReference>
<dbReference type="Pfam" id="PF17862">
    <property type="entry name" value="AAA_lid_3"/>
    <property type="match status" value="2"/>
</dbReference>
<feature type="compositionally biased region" description="Polar residues" evidence="15">
    <location>
        <begin position="114"/>
        <end position="124"/>
    </location>
</feature>
<evidence type="ECO:0000259" key="16">
    <source>
        <dbReference type="SMART" id="SM00382"/>
    </source>
</evidence>
<keyword evidence="3" id="KW-1017">Isopeptide bond</keyword>
<proteinExistence type="predicted"/>
<comment type="function">
    <text evidence="12">Participates in the assembly of the telomerase holoenzyme and effecting of telomerase activity via its interaction with TERT. Involved in both early and late stages of the pre-rRNA processing pathways. Spatiotemporally regulates 60S ribosomal subunit biogenesis in the nucleolus. Catalyzes the release of specific assembly factors, such as WDR74, from pre-60S ribosomal particles through the ATPase activity.</text>
</comment>
<evidence type="ECO:0000256" key="4">
    <source>
        <dbReference type="ARBA" id="ARBA00022517"/>
    </source>
</evidence>
<keyword evidence="9" id="KW-0832">Ubl conjugation</keyword>
<dbReference type="InterPro" id="IPR031996">
    <property type="entry name" value="NVL2_nucleolin-bd"/>
</dbReference>
<keyword evidence="17" id="KW-1185">Reference proteome</keyword>
<feature type="compositionally biased region" description="Polar residues" evidence="15">
    <location>
        <begin position="147"/>
        <end position="158"/>
    </location>
</feature>
<dbReference type="InterPro" id="IPR003960">
    <property type="entry name" value="ATPase_AAA_CS"/>
</dbReference>
<dbReference type="GO" id="GO:0003723">
    <property type="term" value="F:RNA binding"/>
    <property type="evidence" value="ECO:0007669"/>
    <property type="project" value="TreeGrafter"/>
</dbReference>
<evidence type="ECO:0000256" key="10">
    <source>
        <dbReference type="ARBA" id="ARBA00022990"/>
    </source>
</evidence>
<dbReference type="GO" id="GO:0005654">
    <property type="term" value="C:nucleoplasm"/>
    <property type="evidence" value="ECO:0007669"/>
    <property type="project" value="UniProtKB-SubCell"/>
</dbReference>
<dbReference type="Gene3D" id="1.10.8.60">
    <property type="match status" value="2"/>
</dbReference>
<evidence type="ECO:0000256" key="12">
    <source>
        <dbReference type="ARBA" id="ARBA00057044"/>
    </source>
</evidence>
<name>A0A2Y9NV09_DELLE</name>
<accession>A0A2Y9NV09</accession>
<evidence type="ECO:0000313" key="18">
    <source>
        <dbReference type="RefSeq" id="XP_022435012.1"/>
    </source>
</evidence>
<feature type="domain" description="AAA+ ATPase" evidence="16">
    <location>
        <begin position="614"/>
        <end position="729"/>
    </location>
</feature>
<dbReference type="PANTHER" id="PTHR23077">
    <property type="entry name" value="AAA-FAMILY ATPASE"/>
    <property type="match status" value="1"/>
</dbReference>
<evidence type="ECO:0000256" key="7">
    <source>
        <dbReference type="ARBA" id="ARBA00022741"/>
    </source>
</evidence>
<dbReference type="InterPro" id="IPR003593">
    <property type="entry name" value="AAA+_ATPase"/>
</dbReference>
<dbReference type="GO" id="GO:1990275">
    <property type="term" value="F:preribosome binding"/>
    <property type="evidence" value="ECO:0007669"/>
    <property type="project" value="TreeGrafter"/>
</dbReference>
<dbReference type="CDD" id="cd19518">
    <property type="entry name" value="RecA-like_NVL_r1-like"/>
    <property type="match status" value="1"/>
</dbReference>
<feature type="region of interest" description="Disordered" evidence="15">
    <location>
        <begin position="497"/>
        <end position="524"/>
    </location>
</feature>
<evidence type="ECO:0000256" key="5">
    <source>
        <dbReference type="ARBA" id="ARBA00022553"/>
    </source>
</evidence>
<keyword evidence="6" id="KW-0677">Repeat</keyword>
<evidence type="ECO:0000256" key="11">
    <source>
        <dbReference type="ARBA" id="ARBA00023242"/>
    </source>
</evidence>
<reference evidence="18" key="1">
    <citation type="submission" date="2025-08" db="UniProtKB">
        <authorList>
            <consortium name="RefSeq"/>
        </authorList>
    </citation>
    <scope>IDENTIFICATION</scope>
    <source>
        <tissue evidence="18">Blood</tissue>
    </source>
</reference>
<dbReference type="InterPro" id="IPR050168">
    <property type="entry name" value="AAA_ATPase_domain"/>
</dbReference>
<comment type="subcellular location">
    <subcellularLocation>
        <location evidence="1">Nucleus</location>
        <location evidence="1">Nucleolus</location>
    </subcellularLocation>
    <subcellularLocation>
        <location evidence="2">Nucleus</location>
        <location evidence="2">Nucleoplasm</location>
    </subcellularLocation>
</comment>
<evidence type="ECO:0000256" key="14">
    <source>
        <dbReference type="ARBA" id="ARBA00067714"/>
    </source>
</evidence>
<dbReference type="GeneID" id="111177511"/>
<dbReference type="Gene3D" id="3.40.50.300">
    <property type="entry name" value="P-loop containing nucleotide triphosphate hydrolases"/>
    <property type="match status" value="3"/>
</dbReference>
<dbReference type="InterPro" id="IPR038100">
    <property type="entry name" value="NLV2_N_sf"/>
</dbReference>
<dbReference type="Pfam" id="PF16725">
    <property type="entry name" value="Nucleolin_bd"/>
    <property type="match status" value="1"/>
</dbReference>
<dbReference type="CTD" id="4931"/>
<dbReference type="GO" id="GO:0005524">
    <property type="term" value="F:ATP binding"/>
    <property type="evidence" value="ECO:0007669"/>
    <property type="project" value="UniProtKB-KW"/>
</dbReference>
<evidence type="ECO:0000313" key="17">
    <source>
        <dbReference type="Proteomes" id="UP000248483"/>
    </source>
</evidence>
<dbReference type="AlphaFoldDB" id="A0A2Y9NV09"/>
<dbReference type="Gene3D" id="1.10.10.2010">
    <property type="match status" value="1"/>
</dbReference>
<feature type="domain" description="AAA+ ATPase" evidence="16">
    <location>
        <begin position="297"/>
        <end position="436"/>
    </location>
</feature>
<dbReference type="FunFam" id="1.10.10.2010:FF:000001">
    <property type="entry name" value="Nuclear valosin-containing protein-like"/>
    <property type="match status" value="1"/>
</dbReference>
<evidence type="ECO:0000256" key="2">
    <source>
        <dbReference type="ARBA" id="ARBA00004642"/>
    </source>
</evidence>
<keyword evidence="5" id="KW-0597">Phosphoprotein</keyword>
<dbReference type="GO" id="GO:0005730">
    <property type="term" value="C:nucleolus"/>
    <property type="evidence" value="ECO:0007669"/>
    <property type="project" value="UniProtKB-SubCell"/>
</dbReference>
<dbReference type="InterPro" id="IPR003959">
    <property type="entry name" value="ATPase_AAA_core"/>
</dbReference>
<dbReference type="GO" id="GO:0042254">
    <property type="term" value="P:ribosome biogenesis"/>
    <property type="evidence" value="ECO:0007669"/>
    <property type="project" value="UniProtKB-KW"/>
</dbReference>
<keyword evidence="8" id="KW-0067">ATP-binding</keyword>
<dbReference type="Proteomes" id="UP000248483">
    <property type="component" value="Unplaced"/>
</dbReference>
<organism evidence="17 18">
    <name type="scientific">Delphinapterus leucas</name>
    <name type="common">Beluga whale</name>
    <dbReference type="NCBI Taxonomy" id="9749"/>
    <lineage>
        <taxon>Eukaryota</taxon>
        <taxon>Metazoa</taxon>
        <taxon>Chordata</taxon>
        <taxon>Craniata</taxon>
        <taxon>Vertebrata</taxon>
        <taxon>Euteleostomi</taxon>
        <taxon>Mammalia</taxon>
        <taxon>Eutheria</taxon>
        <taxon>Laurasiatheria</taxon>
        <taxon>Artiodactyla</taxon>
        <taxon>Whippomorpha</taxon>
        <taxon>Cetacea</taxon>
        <taxon>Odontoceti</taxon>
        <taxon>Monodontidae</taxon>
        <taxon>Delphinapterus</taxon>
    </lineage>
</organism>
<evidence type="ECO:0000256" key="1">
    <source>
        <dbReference type="ARBA" id="ARBA00004604"/>
    </source>
</evidence>